<sequence length="308" mass="33878">MLPPVDPTTLQRNPNFETLYKDLCARKLNSDGSTRDTKKQRMHDEIRRNLTTSRAALLSTQVLISTLTTLPSRAPTLPDDLHACIDLVSALLSGQIPDPSDRDILSGDVTLFLDNIDIIAAVVSTQLQTLTAHLCTIASPLDVPSPSSLPTAAEDLITSATLKIPQELLTARTELTNSLTALLSLHKQILETSIRILEQTQHGSLARHTKARAELLHSRATLLGLQAKCYTFGHPPPAEFVAALKEFRKSQGTGERALRDREALAKQSLRLYDQAGEKGIRELAKRKGYLEGETRRIEKEIVSLERGG</sequence>
<accession>A0A9P4X0F4</accession>
<comment type="caution">
    <text evidence="1">The sequence shown here is derived from an EMBL/GenBank/DDBJ whole genome shotgun (WGS) entry which is preliminary data.</text>
</comment>
<name>A0A9P4X0F4_9PLEO</name>
<evidence type="ECO:0000313" key="2">
    <source>
        <dbReference type="Proteomes" id="UP000758155"/>
    </source>
</evidence>
<evidence type="ECO:0000313" key="1">
    <source>
        <dbReference type="EMBL" id="KAF3048206.1"/>
    </source>
</evidence>
<keyword evidence="2" id="KW-1185">Reference proteome</keyword>
<dbReference type="EMBL" id="SWKV01000001">
    <property type="protein sequence ID" value="KAF3048206.1"/>
    <property type="molecule type" value="Genomic_DNA"/>
</dbReference>
<protein>
    <submittedName>
        <fullName evidence="1">Uncharacterized protein</fullName>
    </submittedName>
</protein>
<proteinExistence type="predicted"/>
<gene>
    <name evidence="1" type="ORF">E8E12_011234</name>
</gene>
<dbReference type="OrthoDB" id="66964at2759"/>
<organism evidence="1 2">
    <name type="scientific">Didymella heteroderae</name>
    <dbReference type="NCBI Taxonomy" id="1769908"/>
    <lineage>
        <taxon>Eukaryota</taxon>
        <taxon>Fungi</taxon>
        <taxon>Dikarya</taxon>
        <taxon>Ascomycota</taxon>
        <taxon>Pezizomycotina</taxon>
        <taxon>Dothideomycetes</taxon>
        <taxon>Pleosporomycetidae</taxon>
        <taxon>Pleosporales</taxon>
        <taxon>Pleosporineae</taxon>
        <taxon>Didymellaceae</taxon>
        <taxon>Didymella</taxon>
    </lineage>
</organism>
<dbReference type="AlphaFoldDB" id="A0A9P4X0F4"/>
<dbReference type="Proteomes" id="UP000758155">
    <property type="component" value="Unassembled WGS sequence"/>
</dbReference>
<reference evidence="1" key="1">
    <citation type="submission" date="2019-04" db="EMBL/GenBank/DDBJ databases">
        <title>Sequencing of skin fungus with MAO and IRED activity.</title>
        <authorList>
            <person name="Marsaioli A.J."/>
            <person name="Bonatto J.M.C."/>
            <person name="Reis Junior O."/>
        </authorList>
    </citation>
    <scope>NUCLEOTIDE SEQUENCE</scope>
    <source>
        <strain evidence="1">28M1</strain>
    </source>
</reference>